<feature type="region of interest" description="Disordered" evidence="1">
    <location>
        <begin position="422"/>
        <end position="546"/>
    </location>
</feature>
<proteinExistence type="predicted"/>
<evidence type="ECO:0000313" key="4">
    <source>
        <dbReference type="Proteomes" id="UP000245207"/>
    </source>
</evidence>
<feature type="domain" description="DUF4283" evidence="2">
    <location>
        <begin position="211"/>
        <end position="288"/>
    </location>
</feature>
<comment type="caution">
    <text evidence="3">The sequence shown here is derived from an EMBL/GenBank/DDBJ whole genome shotgun (WGS) entry which is preliminary data.</text>
</comment>
<protein>
    <submittedName>
        <fullName evidence="3">Zinc knuckle CX2CX4HX4C</fullName>
    </submittedName>
</protein>
<dbReference type="PANTHER" id="PTHR31286">
    <property type="entry name" value="GLYCINE-RICH CELL WALL STRUCTURAL PROTEIN 1.8-LIKE"/>
    <property type="match status" value="1"/>
</dbReference>
<organism evidence="3 4">
    <name type="scientific">Artemisia annua</name>
    <name type="common">Sweet wormwood</name>
    <dbReference type="NCBI Taxonomy" id="35608"/>
    <lineage>
        <taxon>Eukaryota</taxon>
        <taxon>Viridiplantae</taxon>
        <taxon>Streptophyta</taxon>
        <taxon>Embryophyta</taxon>
        <taxon>Tracheophyta</taxon>
        <taxon>Spermatophyta</taxon>
        <taxon>Magnoliopsida</taxon>
        <taxon>eudicotyledons</taxon>
        <taxon>Gunneridae</taxon>
        <taxon>Pentapetalae</taxon>
        <taxon>asterids</taxon>
        <taxon>campanulids</taxon>
        <taxon>Asterales</taxon>
        <taxon>Asteraceae</taxon>
        <taxon>Asteroideae</taxon>
        <taxon>Anthemideae</taxon>
        <taxon>Artemisiinae</taxon>
        <taxon>Artemisia</taxon>
    </lineage>
</organism>
<dbReference type="AlphaFoldDB" id="A0A2U1PH29"/>
<dbReference type="InterPro" id="IPR040256">
    <property type="entry name" value="At4g02000-like"/>
</dbReference>
<dbReference type="Pfam" id="PF14111">
    <property type="entry name" value="DUF4283"/>
    <property type="match status" value="1"/>
</dbReference>
<dbReference type="Proteomes" id="UP000245207">
    <property type="component" value="Unassembled WGS sequence"/>
</dbReference>
<evidence type="ECO:0000256" key="1">
    <source>
        <dbReference type="SAM" id="MobiDB-lite"/>
    </source>
</evidence>
<dbReference type="OrthoDB" id="995083at2759"/>
<gene>
    <name evidence="3" type="ORF">CTI12_AA153450</name>
</gene>
<accession>A0A2U1PH29</accession>
<dbReference type="PANTHER" id="PTHR31286:SF99">
    <property type="entry name" value="DUF4283 DOMAIN-CONTAINING PROTEIN"/>
    <property type="match status" value="1"/>
</dbReference>
<dbReference type="EMBL" id="PKPP01001163">
    <property type="protein sequence ID" value="PWA85063.1"/>
    <property type="molecule type" value="Genomic_DNA"/>
</dbReference>
<feature type="compositionally biased region" description="Basic and acidic residues" evidence="1">
    <location>
        <begin position="463"/>
        <end position="479"/>
    </location>
</feature>
<evidence type="ECO:0000259" key="2">
    <source>
        <dbReference type="Pfam" id="PF14111"/>
    </source>
</evidence>
<dbReference type="STRING" id="35608.A0A2U1PH29"/>
<feature type="compositionally biased region" description="Low complexity" evidence="1">
    <location>
        <begin position="486"/>
        <end position="506"/>
    </location>
</feature>
<keyword evidence="4" id="KW-1185">Reference proteome</keyword>
<reference evidence="3 4" key="1">
    <citation type="journal article" date="2018" name="Mol. Plant">
        <title>The genome of Artemisia annua provides insight into the evolution of Asteraceae family and artemisinin biosynthesis.</title>
        <authorList>
            <person name="Shen Q."/>
            <person name="Zhang L."/>
            <person name="Liao Z."/>
            <person name="Wang S."/>
            <person name="Yan T."/>
            <person name="Shi P."/>
            <person name="Liu M."/>
            <person name="Fu X."/>
            <person name="Pan Q."/>
            <person name="Wang Y."/>
            <person name="Lv Z."/>
            <person name="Lu X."/>
            <person name="Zhang F."/>
            <person name="Jiang W."/>
            <person name="Ma Y."/>
            <person name="Chen M."/>
            <person name="Hao X."/>
            <person name="Li L."/>
            <person name="Tang Y."/>
            <person name="Lv G."/>
            <person name="Zhou Y."/>
            <person name="Sun X."/>
            <person name="Brodelius P.E."/>
            <person name="Rose J.K.C."/>
            <person name="Tang K."/>
        </authorList>
    </citation>
    <scope>NUCLEOTIDE SEQUENCE [LARGE SCALE GENOMIC DNA]</scope>
    <source>
        <strain evidence="4">cv. Huhao1</strain>
        <tissue evidence="3">Leaf</tissue>
    </source>
</reference>
<evidence type="ECO:0000313" key="3">
    <source>
        <dbReference type="EMBL" id="PWA85063.1"/>
    </source>
</evidence>
<feature type="compositionally biased region" description="Polar residues" evidence="1">
    <location>
        <begin position="532"/>
        <end position="546"/>
    </location>
</feature>
<dbReference type="InterPro" id="IPR025558">
    <property type="entry name" value="DUF4283"/>
</dbReference>
<name>A0A2U1PH29_ARTAN</name>
<sequence length="546" mass="60255">MNKGFFNKNASIDVQSVDGNVRADMGEGNNTLTEPVNVNIEELSATVDLSKVTMRKHKKPKDVTGVVTQPITENSYDTSPHVQVENSIGPIAAESSHLNVGTGPSIEPNSIKSKHDFIKLVFDVSLNSTSDIDLFLTELEAGKYPIWSNLDSDTRSKVHEAMSGLLVAYEMNTKATISNSEDSIKDTMVADSVCEGVNVSIPRSVVEKVSARLKHTLYGYFIGNRMAFPVVEYYVKNNWAKYGLKKIMMNEKGFFFFKFDTQSGLEAVLEGGPWMIRKSPIILKKWSIDTRLCKEELTCIPVWVKLHDVPIQVFEEDGINLIASFIGKPIMLDSYTSSMCKDSWGRSSFARCLIEVSSEAELVEVVTIGVPSLIGDGFTKDTIRVEYEWRPPRCTLCKIFGHIHDHCPNKMVNHHVATTSNVAKPSTVPAKDGFQKVSHKKNKGKAESAKGSHFASTSIKQNFRYEPKKTNSEPKKGDNTRPNVHTTSSKLKSTSSTSKECTVTTSNSYAALVNDDEEDGEQVTHVNEDLANPNTGGSSSFTLATG</sequence>